<evidence type="ECO:0000256" key="5">
    <source>
        <dbReference type="ARBA" id="ARBA00022598"/>
    </source>
</evidence>
<comment type="subcellular location">
    <subcellularLocation>
        <location evidence="1 12">Cytoplasm</location>
    </subcellularLocation>
</comment>
<dbReference type="InterPro" id="IPR033729">
    <property type="entry name" value="SerRS_core"/>
</dbReference>
<feature type="binding site" evidence="12">
    <location>
        <position position="284"/>
    </location>
    <ligand>
        <name>L-serine</name>
        <dbReference type="ChEBI" id="CHEBI:33384"/>
    </ligand>
</feature>
<dbReference type="PIRSF" id="PIRSF001529">
    <property type="entry name" value="Ser-tRNA-synth_IIa"/>
    <property type="match status" value="1"/>
</dbReference>
<reference evidence="15" key="1">
    <citation type="submission" date="2022-09" db="EMBL/GenBank/DDBJ databases">
        <title>Diversity of Dellaglioa algida.</title>
        <authorList>
            <person name="Matthias E."/>
            <person name="Werum V."/>
        </authorList>
    </citation>
    <scope>NUCLEOTIDE SEQUENCE</scope>
    <source>
        <strain evidence="15">TMW 2.2523</strain>
    </source>
</reference>
<comment type="caution">
    <text evidence="12">Lacks conserved residue(s) required for the propagation of feature annotation.</text>
</comment>
<dbReference type="EC" id="6.1.1.11" evidence="12"/>
<dbReference type="SUPFAM" id="SSF46589">
    <property type="entry name" value="tRNA-binding arm"/>
    <property type="match status" value="1"/>
</dbReference>
<comment type="caution">
    <text evidence="15">The sequence shown here is derived from an EMBL/GenBank/DDBJ whole genome shotgun (WGS) entry which is preliminary data.</text>
</comment>
<dbReference type="InterPro" id="IPR002314">
    <property type="entry name" value="aa-tRNA-synt_IIb"/>
</dbReference>
<keyword evidence="8 12" id="KW-0648">Protein biosynthesis</keyword>
<evidence type="ECO:0000256" key="9">
    <source>
        <dbReference type="ARBA" id="ARBA00023146"/>
    </source>
</evidence>
<dbReference type="Pfam" id="PF00587">
    <property type="entry name" value="tRNA-synt_2b"/>
    <property type="match status" value="1"/>
</dbReference>
<feature type="binding site" evidence="12">
    <location>
        <position position="383"/>
    </location>
    <ligand>
        <name>L-serine</name>
        <dbReference type="ChEBI" id="CHEBI:33384"/>
    </ligand>
</feature>
<dbReference type="RefSeq" id="WP_269024055.1">
    <property type="nucleotide sequence ID" value="NZ_JANXKW010000004.1"/>
</dbReference>
<dbReference type="NCBIfam" id="TIGR00414">
    <property type="entry name" value="serS"/>
    <property type="match status" value="1"/>
</dbReference>
<dbReference type="PANTHER" id="PTHR43697">
    <property type="entry name" value="SERYL-TRNA SYNTHETASE"/>
    <property type="match status" value="1"/>
</dbReference>
<dbReference type="SUPFAM" id="SSF55681">
    <property type="entry name" value="Class II aaRS and biotin synthetases"/>
    <property type="match status" value="1"/>
</dbReference>
<dbReference type="InterPro" id="IPR002317">
    <property type="entry name" value="Ser-tRNA-ligase_type_1"/>
</dbReference>
<evidence type="ECO:0000256" key="10">
    <source>
        <dbReference type="ARBA" id="ARBA00047929"/>
    </source>
</evidence>
<dbReference type="PANTHER" id="PTHR43697:SF1">
    <property type="entry name" value="SERINE--TRNA LIGASE"/>
    <property type="match status" value="1"/>
</dbReference>
<name>A0ABT4JNB6_9LACO</name>
<comment type="function">
    <text evidence="12">Catalyzes the attachment of serine to tRNA(Ser). Is also able to aminoacylate tRNA(Sec) with serine, to form the misacylated tRNA L-seryl-tRNA(Sec), which will be further converted into selenocysteinyl-tRNA(Sec).</text>
</comment>
<evidence type="ECO:0000256" key="13">
    <source>
        <dbReference type="SAM" id="Coils"/>
    </source>
</evidence>
<sequence>MLDIKMIRQNVDEVKEQLGNRGVKPEIIDEIVSKDRKRRDIIVQTETLKKQRNDVSQAIAQLKRNKENADTQIEEMKKVGDAIKAFDEELNGLDEEVTDMASRLPNMPNKTIPVGPDEDSNVELRKVGTPRTFDFEPKAHWEIGEKLDILDFERGAKVAGSRFLYYKGWGARLERALYNFMLDEHAADGYTEIIPPYVVNDESMYGTGQFPKFKADVFQIENEDLTLIPTAEVPLTNYYRDEVIPEEKLPVYFTALSPSFRSEAGSAGRDTRGLIRLHQFNKVEMVKFAKPEDSYAELEKMTNDAGSIMEKLGLPYHVITLSTGDMGFSAAMTHDLEVWLPAQNMYREISSCSNTETFQARRAHIQYRDDDGKLQFVHTLNGSGLAVGRTLAAVLENYQNEDGSVTVPEVLRPYMGGLDVIK</sequence>
<evidence type="ECO:0000259" key="14">
    <source>
        <dbReference type="PROSITE" id="PS50862"/>
    </source>
</evidence>
<dbReference type="InterPro" id="IPR042103">
    <property type="entry name" value="SerRS_1_N_sf"/>
</dbReference>
<keyword evidence="9 12" id="KW-0030">Aminoacyl-tRNA synthetase</keyword>
<keyword evidence="4 12" id="KW-0963">Cytoplasm</keyword>
<dbReference type="GO" id="GO:0004828">
    <property type="term" value="F:serine-tRNA ligase activity"/>
    <property type="evidence" value="ECO:0007669"/>
    <property type="project" value="UniProtKB-EC"/>
</dbReference>
<evidence type="ECO:0000256" key="6">
    <source>
        <dbReference type="ARBA" id="ARBA00022741"/>
    </source>
</evidence>
<gene>
    <name evidence="12 15" type="primary">serS</name>
    <name evidence="15" type="ORF">N0K80_05495</name>
</gene>
<dbReference type="HAMAP" id="MF_00176">
    <property type="entry name" value="Ser_tRNA_synth_type1"/>
    <property type="match status" value="1"/>
</dbReference>
<evidence type="ECO:0000256" key="11">
    <source>
        <dbReference type="ARBA" id="ARBA00048823"/>
    </source>
</evidence>
<feature type="binding site" evidence="12">
    <location>
        <begin position="348"/>
        <end position="351"/>
    </location>
    <ligand>
        <name>ATP</name>
        <dbReference type="ChEBI" id="CHEBI:30616"/>
    </ligand>
</feature>
<dbReference type="Gene3D" id="1.10.287.40">
    <property type="entry name" value="Serine-tRNA synthetase, tRNA binding domain"/>
    <property type="match status" value="1"/>
</dbReference>
<evidence type="ECO:0000256" key="7">
    <source>
        <dbReference type="ARBA" id="ARBA00022840"/>
    </source>
</evidence>
<dbReference type="Gene3D" id="3.30.930.10">
    <property type="entry name" value="Bira Bifunctional Protein, Domain 2"/>
    <property type="match status" value="1"/>
</dbReference>
<dbReference type="InterPro" id="IPR015866">
    <property type="entry name" value="Ser-tRNA-synth_1_N"/>
</dbReference>
<feature type="coiled-coil region" evidence="13">
    <location>
        <begin position="45"/>
        <end position="79"/>
    </location>
</feature>
<protein>
    <recommendedName>
        <fullName evidence="12">Serine--tRNA ligase</fullName>
        <ecNumber evidence="12">6.1.1.11</ecNumber>
    </recommendedName>
    <alternativeName>
        <fullName evidence="12">Seryl-tRNA synthetase</fullName>
        <shortName evidence="12">SerRS</shortName>
    </alternativeName>
    <alternativeName>
        <fullName evidence="12">Seryl-tRNA(Ser/Sec) synthetase</fullName>
    </alternativeName>
</protein>
<comment type="subunit">
    <text evidence="12">Homodimer. The tRNA molecule binds across the dimer.</text>
</comment>
<evidence type="ECO:0000256" key="2">
    <source>
        <dbReference type="ARBA" id="ARBA00005045"/>
    </source>
</evidence>
<accession>A0ABT4JNB6</accession>
<dbReference type="EMBL" id="JANXLI010000004">
    <property type="protein sequence ID" value="MCZ2491610.1"/>
    <property type="molecule type" value="Genomic_DNA"/>
</dbReference>
<evidence type="ECO:0000313" key="15">
    <source>
        <dbReference type="EMBL" id="MCZ2491610.1"/>
    </source>
</evidence>
<evidence type="ECO:0000256" key="4">
    <source>
        <dbReference type="ARBA" id="ARBA00022490"/>
    </source>
</evidence>
<dbReference type="InterPro" id="IPR045864">
    <property type="entry name" value="aa-tRNA-synth_II/BPL/LPL"/>
</dbReference>
<comment type="pathway">
    <text evidence="2 12">Aminoacyl-tRNA biosynthesis; selenocysteinyl-tRNA(Sec) biosynthesis; L-seryl-tRNA(Sec) from L-serine and tRNA(Sec): step 1/1.</text>
</comment>
<keyword evidence="6 12" id="KW-0547">Nucleotide-binding</keyword>
<organism evidence="15 16">
    <name type="scientific">Dellaglioa carnosa</name>
    <dbReference type="NCBI Taxonomy" id="2995136"/>
    <lineage>
        <taxon>Bacteria</taxon>
        <taxon>Bacillati</taxon>
        <taxon>Bacillota</taxon>
        <taxon>Bacilli</taxon>
        <taxon>Lactobacillales</taxon>
        <taxon>Lactobacillaceae</taxon>
        <taxon>Dellaglioa</taxon>
    </lineage>
</organism>
<keyword evidence="13" id="KW-0175">Coiled coil</keyword>
<feature type="domain" description="Aminoacyl-transfer RNA synthetases class-II family profile" evidence="14">
    <location>
        <begin position="172"/>
        <end position="408"/>
    </location>
</feature>
<feature type="binding site" evidence="12">
    <location>
        <begin position="261"/>
        <end position="263"/>
    </location>
    <ligand>
        <name>ATP</name>
        <dbReference type="ChEBI" id="CHEBI:30616"/>
    </ligand>
</feature>
<dbReference type="PRINTS" id="PR00981">
    <property type="entry name" value="TRNASYNTHSER"/>
</dbReference>
<dbReference type="CDD" id="cd00770">
    <property type="entry name" value="SerRS_core"/>
    <property type="match status" value="1"/>
</dbReference>
<dbReference type="PROSITE" id="PS50862">
    <property type="entry name" value="AA_TRNA_LIGASE_II"/>
    <property type="match status" value="1"/>
</dbReference>
<keyword evidence="16" id="KW-1185">Reference proteome</keyword>
<evidence type="ECO:0000256" key="3">
    <source>
        <dbReference type="ARBA" id="ARBA00010728"/>
    </source>
</evidence>
<evidence type="ECO:0000313" key="16">
    <source>
        <dbReference type="Proteomes" id="UP001081467"/>
    </source>
</evidence>
<evidence type="ECO:0000256" key="1">
    <source>
        <dbReference type="ARBA" id="ARBA00004496"/>
    </source>
</evidence>
<keyword evidence="7 12" id="KW-0067">ATP-binding</keyword>
<dbReference type="InterPro" id="IPR010978">
    <property type="entry name" value="tRNA-bd_arm"/>
</dbReference>
<comment type="catalytic activity">
    <reaction evidence="10 12">
        <text>tRNA(Sec) + L-serine + ATP = L-seryl-tRNA(Sec) + AMP + diphosphate + H(+)</text>
        <dbReference type="Rhea" id="RHEA:42580"/>
        <dbReference type="Rhea" id="RHEA-COMP:9742"/>
        <dbReference type="Rhea" id="RHEA-COMP:10128"/>
        <dbReference type="ChEBI" id="CHEBI:15378"/>
        <dbReference type="ChEBI" id="CHEBI:30616"/>
        <dbReference type="ChEBI" id="CHEBI:33019"/>
        <dbReference type="ChEBI" id="CHEBI:33384"/>
        <dbReference type="ChEBI" id="CHEBI:78442"/>
        <dbReference type="ChEBI" id="CHEBI:78533"/>
        <dbReference type="ChEBI" id="CHEBI:456215"/>
        <dbReference type="EC" id="6.1.1.11"/>
    </reaction>
</comment>
<feature type="binding site" evidence="12">
    <location>
        <begin position="230"/>
        <end position="232"/>
    </location>
    <ligand>
        <name>L-serine</name>
        <dbReference type="ChEBI" id="CHEBI:33384"/>
    </ligand>
</feature>
<comment type="similarity">
    <text evidence="3 12">Belongs to the class-II aminoacyl-tRNA synthetase family. Type-1 seryl-tRNA synthetase subfamily.</text>
</comment>
<dbReference type="InterPro" id="IPR006195">
    <property type="entry name" value="aa-tRNA-synth_II"/>
</dbReference>
<keyword evidence="5 12" id="KW-0436">Ligase</keyword>
<evidence type="ECO:0000256" key="12">
    <source>
        <dbReference type="HAMAP-Rule" id="MF_00176"/>
    </source>
</evidence>
<comment type="domain">
    <text evidence="12">Consists of two distinct domains, a catalytic core and a N-terminal extension that is involved in tRNA binding.</text>
</comment>
<comment type="catalytic activity">
    <reaction evidence="11 12">
        <text>tRNA(Ser) + L-serine + ATP = L-seryl-tRNA(Ser) + AMP + diphosphate + H(+)</text>
        <dbReference type="Rhea" id="RHEA:12292"/>
        <dbReference type="Rhea" id="RHEA-COMP:9669"/>
        <dbReference type="Rhea" id="RHEA-COMP:9703"/>
        <dbReference type="ChEBI" id="CHEBI:15378"/>
        <dbReference type="ChEBI" id="CHEBI:30616"/>
        <dbReference type="ChEBI" id="CHEBI:33019"/>
        <dbReference type="ChEBI" id="CHEBI:33384"/>
        <dbReference type="ChEBI" id="CHEBI:78442"/>
        <dbReference type="ChEBI" id="CHEBI:78533"/>
        <dbReference type="ChEBI" id="CHEBI:456215"/>
        <dbReference type="EC" id="6.1.1.11"/>
    </reaction>
</comment>
<dbReference type="Pfam" id="PF02403">
    <property type="entry name" value="Seryl_tRNA_N"/>
    <property type="match status" value="1"/>
</dbReference>
<proteinExistence type="inferred from homology"/>
<dbReference type="Proteomes" id="UP001081467">
    <property type="component" value="Unassembled WGS sequence"/>
</dbReference>
<evidence type="ECO:0000256" key="8">
    <source>
        <dbReference type="ARBA" id="ARBA00022917"/>
    </source>
</evidence>